<dbReference type="Gene3D" id="2.60.120.180">
    <property type="match status" value="1"/>
</dbReference>
<dbReference type="AlphaFoldDB" id="A0A9X2RGA9"/>
<evidence type="ECO:0000313" key="2">
    <source>
        <dbReference type="Proteomes" id="UP001142610"/>
    </source>
</evidence>
<reference evidence="1" key="1">
    <citation type="submission" date="2022-07" db="EMBL/GenBank/DDBJ databases">
        <title>Parvularcula maris sp. nov., an algicidal bacterium isolated from seawater.</title>
        <authorList>
            <person name="Li F."/>
        </authorList>
    </citation>
    <scope>NUCLEOTIDE SEQUENCE</scope>
    <source>
        <strain evidence="1">BGMRC 0090</strain>
    </source>
</reference>
<dbReference type="GO" id="GO:0004553">
    <property type="term" value="F:hydrolase activity, hydrolyzing O-glycosyl compounds"/>
    <property type="evidence" value="ECO:0007669"/>
    <property type="project" value="InterPro"/>
</dbReference>
<organism evidence="1 2">
    <name type="scientific">Parvularcula maris</name>
    <dbReference type="NCBI Taxonomy" id="2965077"/>
    <lineage>
        <taxon>Bacteria</taxon>
        <taxon>Pseudomonadati</taxon>
        <taxon>Pseudomonadota</taxon>
        <taxon>Alphaproteobacteria</taxon>
        <taxon>Parvularculales</taxon>
        <taxon>Parvularculaceae</taxon>
        <taxon>Parvularcula</taxon>
    </lineage>
</organism>
<gene>
    <name evidence="1" type="ORF">NOG11_00175</name>
</gene>
<proteinExistence type="predicted"/>
<dbReference type="RefSeq" id="WP_256617597.1">
    <property type="nucleotide sequence ID" value="NZ_JANIBC010000001.1"/>
</dbReference>
<evidence type="ECO:0008006" key="3">
    <source>
        <dbReference type="Google" id="ProtNLM"/>
    </source>
</evidence>
<evidence type="ECO:0000313" key="1">
    <source>
        <dbReference type="EMBL" id="MCQ8183794.1"/>
    </source>
</evidence>
<dbReference type="InterPro" id="IPR013319">
    <property type="entry name" value="GH11/12"/>
</dbReference>
<protein>
    <recommendedName>
        <fullName evidence="3">Lipoprotein</fullName>
    </recommendedName>
</protein>
<dbReference type="SUPFAM" id="SSF49899">
    <property type="entry name" value="Concanavalin A-like lectins/glucanases"/>
    <property type="match status" value="1"/>
</dbReference>
<dbReference type="EMBL" id="JANIBC010000001">
    <property type="protein sequence ID" value="MCQ8183794.1"/>
    <property type="molecule type" value="Genomic_DNA"/>
</dbReference>
<keyword evidence="2" id="KW-1185">Reference proteome</keyword>
<comment type="caution">
    <text evidence="1">The sequence shown here is derived from an EMBL/GenBank/DDBJ whole genome shotgun (WGS) entry which is preliminary data.</text>
</comment>
<dbReference type="InterPro" id="IPR013320">
    <property type="entry name" value="ConA-like_dom_sf"/>
</dbReference>
<accession>A0A9X2RGA9</accession>
<dbReference type="PROSITE" id="PS51257">
    <property type="entry name" value="PROKAR_LIPOPROTEIN"/>
    <property type="match status" value="1"/>
</dbReference>
<dbReference type="Proteomes" id="UP001142610">
    <property type="component" value="Unassembled WGS sequence"/>
</dbReference>
<name>A0A9X2RGA9_9PROT</name>
<sequence>MREAKAVIGFLAASACQSAPEVLAPNDQAARLSGDGVYVAPLWLSEDFEGSHERSLSGGTLLLTMMQTAEEGGLDTAIARDDVPLVPVVEVADALSVCFSYDVQLEGEGRWWAGPKISVGWNTEAGEETAGWYETYVVETAAIPPDMLEGQLTSFFGAQFIGTTRHDGGVYRHFTFPFSEWQQFWAIRQDYRVQGETTLGPILNLWQDNGLPSEKRFDGVKVNIETYGPVTGTVLIEGRIPPSYAAPPELECAFP</sequence>